<dbReference type="OrthoDB" id="10497684at2759"/>
<protein>
    <submittedName>
        <fullName evidence="3">Transcriptional regulator</fullName>
    </submittedName>
</protein>
<dbReference type="Proteomes" id="UP000274504">
    <property type="component" value="Unassembled WGS sequence"/>
</dbReference>
<evidence type="ECO:0000313" key="2">
    <source>
        <dbReference type="Proteomes" id="UP000274504"/>
    </source>
</evidence>
<evidence type="ECO:0000313" key="1">
    <source>
        <dbReference type="EMBL" id="VDL38886.1"/>
    </source>
</evidence>
<dbReference type="WBParaSite" id="HDID_0000377601-mRNA-1">
    <property type="protein sequence ID" value="HDID_0000377601-mRNA-1"/>
    <property type="gene ID" value="HDID_0000377601"/>
</dbReference>
<evidence type="ECO:0000313" key="3">
    <source>
        <dbReference type="WBParaSite" id="HDID_0000377601-mRNA-1"/>
    </source>
</evidence>
<reference evidence="3" key="1">
    <citation type="submission" date="2017-02" db="UniProtKB">
        <authorList>
            <consortium name="WormBaseParasite"/>
        </authorList>
    </citation>
    <scope>IDENTIFICATION</scope>
</reference>
<name>A0A0R3SFY0_HYMDI</name>
<reference evidence="1 2" key="2">
    <citation type="submission" date="2018-11" db="EMBL/GenBank/DDBJ databases">
        <authorList>
            <consortium name="Pathogen Informatics"/>
        </authorList>
    </citation>
    <scope>NUCLEOTIDE SEQUENCE [LARGE SCALE GENOMIC DNA]</scope>
</reference>
<dbReference type="AlphaFoldDB" id="A0A0R3SFY0"/>
<accession>A0A0R3SFY0</accession>
<proteinExistence type="predicted"/>
<sequence length="34" mass="3836">MHAPGYSALTPPCRVDYELKVFVVDEDGSRAQKR</sequence>
<gene>
    <name evidence="1" type="ORF">HDID_LOCUS3774</name>
</gene>
<dbReference type="EMBL" id="UYSG01001236">
    <property type="protein sequence ID" value="VDL38886.1"/>
    <property type="molecule type" value="Genomic_DNA"/>
</dbReference>
<organism evidence="3">
    <name type="scientific">Hymenolepis diminuta</name>
    <name type="common">Rat tapeworm</name>
    <dbReference type="NCBI Taxonomy" id="6216"/>
    <lineage>
        <taxon>Eukaryota</taxon>
        <taxon>Metazoa</taxon>
        <taxon>Spiralia</taxon>
        <taxon>Lophotrochozoa</taxon>
        <taxon>Platyhelminthes</taxon>
        <taxon>Cestoda</taxon>
        <taxon>Eucestoda</taxon>
        <taxon>Cyclophyllidea</taxon>
        <taxon>Hymenolepididae</taxon>
        <taxon>Hymenolepis</taxon>
    </lineage>
</organism>